<dbReference type="EMBL" id="JACBKZ010000014">
    <property type="protein sequence ID" value="KAF5934661.1"/>
    <property type="molecule type" value="Genomic_DNA"/>
</dbReference>
<comment type="caution">
    <text evidence="1">The sequence shown here is derived from an EMBL/GenBank/DDBJ whole genome shotgun (WGS) entry which is preliminary data.</text>
</comment>
<dbReference type="Proteomes" id="UP000593564">
    <property type="component" value="Unassembled WGS sequence"/>
</dbReference>
<accession>A0A7J7G3R5</accession>
<sequence length="131" mass="15831">MHTTVQRIVTNKQIKLGKNSQLSVALVFVKMEIDASTNNREEHSWRFQFFEVFSKMVDDQFHRLMERQVKNEHSWVILPVKLRFPQEENFAQSLRGRRFEICGRVDSREQRLVFGEERVWIHTSSYRCTER</sequence>
<reference evidence="2" key="1">
    <citation type="journal article" date="2020" name="Nat. Commun.">
        <title>Genome assembly of wild tea tree DASZ reveals pedigree and selection history of tea varieties.</title>
        <authorList>
            <person name="Zhang W."/>
            <person name="Zhang Y."/>
            <person name="Qiu H."/>
            <person name="Guo Y."/>
            <person name="Wan H."/>
            <person name="Zhang X."/>
            <person name="Scossa F."/>
            <person name="Alseekh S."/>
            <person name="Zhang Q."/>
            <person name="Wang P."/>
            <person name="Xu L."/>
            <person name="Schmidt M.H."/>
            <person name="Jia X."/>
            <person name="Li D."/>
            <person name="Zhu A."/>
            <person name="Guo F."/>
            <person name="Chen W."/>
            <person name="Ni D."/>
            <person name="Usadel B."/>
            <person name="Fernie A.R."/>
            <person name="Wen W."/>
        </authorList>
    </citation>
    <scope>NUCLEOTIDE SEQUENCE [LARGE SCALE GENOMIC DNA]</scope>
    <source>
        <strain evidence="2">cv. G240</strain>
    </source>
</reference>
<reference evidence="1 2" key="2">
    <citation type="submission" date="2020-07" db="EMBL/GenBank/DDBJ databases">
        <title>Genome assembly of wild tea tree DASZ reveals pedigree and selection history of tea varieties.</title>
        <authorList>
            <person name="Zhang W."/>
        </authorList>
    </citation>
    <scope>NUCLEOTIDE SEQUENCE [LARGE SCALE GENOMIC DNA]</scope>
    <source>
        <strain evidence="2">cv. G240</strain>
        <tissue evidence="1">Leaf</tissue>
    </source>
</reference>
<proteinExistence type="predicted"/>
<keyword evidence="2" id="KW-1185">Reference proteome</keyword>
<organism evidence="1 2">
    <name type="scientific">Camellia sinensis</name>
    <name type="common">Tea plant</name>
    <name type="synonym">Thea sinensis</name>
    <dbReference type="NCBI Taxonomy" id="4442"/>
    <lineage>
        <taxon>Eukaryota</taxon>
        <taxon>Viridiplantae</taxon>
        <taxon>Streptophyta</taxon>
        <taxon>Embryophyta</taxon>
        <taxon>Tracheophyta</taxon>
        <taxon>Spermatophyta</taxon>
        <taxon>Magnoliopsida</taxon>
        <taxon>eudicotyledons</taxon>
        <taxon>Gunneridae</taxon>
        <taxon>Pentapetalae</taxon>
        <taxon>asterids</taxon>
        <taxon>Ericales</taxon>
        <taxon>Theaceae</taxon>
        <taxon>Camellia</taxon>
    </lineage>
</organism>
<evidence type="ECO:0000313" key="2">
    <source>
        <dbReference type="Proteomes" id="UP000593564"/>
    </source>
</evidence>
<protein>
    <submittedName>
        <fullName evidence="1">Uncharacterized protein</fullName>
    </submittedName>
</protein>
<name>A0A7J7G3R5_CAMSI</name>
<evidence type="ECO:0000313" key="1">
    <source>
        <dbReference type="EMBL" id="KAF5934661.1"/>
    </source>
</evidence>
<gene>
    <name evidence="1" type="ORF">HYC85_030832</name>
</gene>
<dbReference type="AlphaFoldDB" id="A0A7J7G3R5"/>